<feature type="signal peptide" evidence="5">
    <location>
        <begin position="1"/>
        <end position="21"/>
    </location>
</feature>
<evidence type="ECO:0000256" key="6">
    <source>
        <dbReference type="SAM" id="MobiDB-lite"/>
    </source>
</evidence>
<dbReference type="AlphaFoldDB" id="A0A7G4WI11"/>
<feature type="region of interest" description="Disordered" evidence="6">
    <location>
        <begin position="46"/>
        <end position="77"/>
    </location>
</feature>
<reference evidence="7" key="1">
    <citation type="journal article" date="2020" name="Mol. Plant">
        <title>Functional analysis of RXLR effectors from the New Zealand kauri dieback pathogen Phytophthora agathidicida.</title>
        <authorList>
            <person name="Guo Y."/>
            <person name="Dupont P.Y."/>
            <person name="Mesarich C.H."/>
            <person name="Yang B."/>
            <person name="McDougal R.L."/>
            <person name="Panda P."/>
            <person name="Dijkwel P."/>
            <person name="Studholme D.J."/>
            <person name="Sambles C."/>
            <person name="Win J."/>
            <person name="Wang Y."/>
            <person name="Williams N.M."/>
            <person name="Bradshaw R.E."/>
        </authorList>
    </citation>
    <scope>NUCLEOTIDE SEQUENCE</scope>
    <source>
        <strain evidence="7">3770</strain>
    </source>
</reference>
<dbReference type="GO" id="GO:0005576">
    <property type="term" value="C:extracellular region"/>
    <property type="evidence" value="ECO:0007669"/>
    <property type="project" value="UniProtKB-SubCell"/>
</dbReference>
<feature type="chain" id="PRO_5029034966" description="RxLR effector protein" evidence="5">
    <location>
        <begin position="22"/>
        <end position="142"/>
    </location>
</feature>
<comment type="subcellular location">
    <subcellularLocation>
        <location evidence="1 5">Secreted</location>
    </subcellularLocation>
</comment>
<keyword evidence="4 5" id="KW-0732">Signal</keyword>
<evidence type="ECO:0000256" key="3">
    <source>
        <dbReference type="ARBA" id="ARBA00022525"/>
    </source>
</evidence>
<proteinExistence type="inferred from homology"/>
<evidence type="ECO:0000256" key="1">
    <source>
        <dbReference type="ARBA" id="ARBA00004613"/>
    </source>
</evidence>
<comment type="domain">
    <text evidence="5">The RxLR-dEER motif acts to carry the protein into the host cell cytoplasm through binding to cell surface phosphatidylinositol-3-phosphate.</text>
</comment>
<dbReference type="Pfam" id="PF16810">
    <property type="entry name" value="RXLR"/>
    <property type="match status" value="1"/>
</dbReference>
<name>A0A7G4WI11_9STRA</name>
<evidence type="ECO:0000256" key="4">
    <source>
        <dbReference type="ARBA" id="ARBA00022729"/>
    </source>
</evidence>
<evidence type="ECO:0000256" key="2">
    <source>
        <dbReference type="ARBA" id="ARBA00010400"/>
    </source>
</evidence>
<evidence type="ECO:0000313" key="7">
    <source>
        <dbReference type="EMBL" id="QMU24846.1"/>
    </source>
</evidence>
<evidence type="ECO:0000256" key="5">
    <source>
        <dbReference type="RuleBase" id="RU367124"/>
    </source>
</evidence>
<accession>A0A7G4WI11</accession>
<dbReference type="InterPro" id="IPR031825">
    <property type="entry name" value="RXLR"/>
</dbReference>
<dbReference type="EMBL" id="MT503122">
    <property type="protein sequence ID" value="QMU24846.1"/>
    <property type="molecule type" value="Genomic_DNA"/>
</dbReference>
<sequence>MRLSNVFLAISATVLLSSGSASPAGTQATGVSTMESQNSVRSLEVGNHAGDCKRSLRGGKTVYDDDDDDNNNEEEEERYKVNRLFSTTKLDRMLGGDKEFLRYKQWKDAKVTPTKIYDLLNIERSNKYKNLYDRYWANYYSL</sequence>
<feature type="compositionally biased region" description="Acidic residues" evidence="6">
    <location>
        <begin position="64"/>
        <end position="76"/>
    </location>
</feature>
<protein>
    <recommendedName>
        <fullName evidence="5">RxLR effector protein</fullName>
    </recommendedName>
</protein>
<comment type="similarity">
    <text evidence="2 5">Belongs to the RxLR effector family.</text>
</comment>
<comment type="function">
    <text evidence="5">Effector that suppresses plant defense responses during pathogen infection.</text>
</comment>
<keyword evidence="3 5" id="KW-0964">Secreted</keyword>
<organism evidence="7">
    <name type="scientific">Phytophthora agathidicida</name>
    <dbReference type="NCBI Taxonomy" id="1642459"/>
    <lineage>
        <taxon>Eukaryota</taxon>
        <taxon>Sar</taxon>
        <taxon>Stramenopiles</taxon>
        <taxon>Oomycota</taxon>
        <taxon>Peronosporomycetes</taxon>
        <taxon>Peronosporales</taxon>
        <taxon>Peronosporaceae</taxon>
        <taxon>Phytophthora</taxon>
    </lineage>
</organism>
<gene>
    <name evidence="7" type="primary">PaRXLR22</name>
</gene>